<dbReference type="PANTHER" id="PTHR48449:SF1">
    <property type="entry name" value="DUF1985 DOMAIN-CONTAINING PROTEIN"/>
    <property type="match status" value="1"/>
</dbReference>
<evidence type="ECO:0000313" key="1">
    <source>
        <dbReference type="EMBL" id="KAK2642434.1"/>
    </source>
</evidence>
<dbReference type="PANTHER" id="PTHR48449">
    <property type="entry name" value="DUF1985 DOMAIN-CONTAINING PROTEIN"/>
    <property type="match status" value="1"/>
</dbReference>
<reference evidence="1" key="1">
    <citation type="journal article" date="2023" name="Plant J.">
        <title>Genome sequences and population genomics provide insights into the demographic history, inbreeding, and mutation load of two 'living fossil' tree species of Dipteronia.</title>
        <authorList>
            <person name="Feng Y."/>
            <person name="Comes H.P."/>
            <person name="Chen J."/>
            <person name="Zhu S."/>
            <person name="Lu R."/>
            <person name="Zhang X."/>
            <person name="Li P."/>
            <person name="Qiu J."/>
            <person name="Olsen K.M."/>
            <person name="Qiu Y."/>
        </authorList>
    </citation>
    <scope>NUCLEOTIDE SEQUENCE</scope>
    <source>
        <strain evidence="1">KIB01</strain>
    </source>
</reference>
<organism evidence="1 2">
    <name type="scientific">Dipteronia dyeriana</name>
    <dbReference type="NCBI Taxonomy" id="168575"/>
    <lineage>
        <taxon>Eukaryota</taxon>
        <taxon>Viridiplantae</taxon>
        <taxon>Streptophyta</taxon>
        <taxon>Embryophyta</taxon>
        <taxon>Tracheophyta</taxon>
        <taxon>Spermatophyta</taxon>
        <taxon>Magnoliopsida</taxon>
        <taxon>eudicotyledons</taxon>
        <taxon>Gunneridae</taxon>
        <taxon>Pentapetalae</taxon>
        <taxon>rosids</taxon>
        <taxon>malvids</taxon>
        <taxon>Sapindales</taxon>
        <taxon>Sapindaceae</taxon>
        <taxon>Hippocastanoideae</taxon>
        <taxon>Acereae</taxon>
        <taxon>Dipteronia</taxon>
    </lineage>
</organism>
<gene>
    <name evidence="1" type="ORF">Ddye_024197</name>
</gene>
<sequence length="149" mass="17719">MVSCFGYFMSMHREMKFSGGVIHRLLLRELDHGRPTKEMRFLLGNQVVRFSKVEFYRIIRLRFEVVPDTGLYAVMENDIHQRYFPRADEISLEELRVVLTLREFQEAYDAVKLCLIYMLNWILMGVDERFKIPIFAFKVIPALGVEFDT</sequence>
<comment type="caution">
    <text evidence="1">The sequence shown here is derived from an EMBL/GenBank/DDBJ whole genome shotgun (WGS) entry which is preliminary data.</text>
</comment>
<protein>
    <recommendedName>
        <fullName evidence="3">DUF1985 domain-containing protein</fullName>
    </recommendedName>
</protein>
<keyword evidence="2" id="KW-1185">Reference proteome</keyword>
<dbReference type="AlphaFoldDB" id="A0AAD9WSQ7"/>
<proteinExistence type="predicted"/>
<dbReference type="Proteomes" id="UP001280121">
    <property type="component" value="Unassembled WGS sequence"/>
</dbReference>
<evidence type="ECO:0008006" key="3">
    <source>
        <dbReference type="Google" id="ProtNLM"/>
    </source>
</evidence>
<dbReference type="EMBL" id="JANJYI010000007">
    <property type="protein sequence ID" value="KAK2642434.1"/>
    <property type="molecule type" value="Genomic_DNA"/>
</dbReference>
<name>A0AAD9WSQ7_9ROSI</name>
<accession>A0AAD9WSQ7</accession>
<evidence type="ECO:0000313" key="2">
    <source>
        <dbReference type="Proteomes" id="UP001280121"/>
    </source>
</evidence>